<dbReference type="EMBL" id="JACHIE010000003">
    <property type="protein sequence ID" value="MBB6456563.1"/>
    <property type="molecule type" value="Genomic_DNA"/>
</dbReference>
<evidence type="ECO:0000313" key="3">
    <source>
        <dbReference type="EMBL" id="MBB6456563.1"/>
    </source>
</evidence>
<keyword evidence="1" id="KW-0175">Coiled coil</keyword>
<evidence type="ECO:0000256" key="1">
    <source>
        <dbReference type="SAM" id="Coils"/>
    </source>
</evidence>
<evidence type="ECO:0000256" key="2">
    <source>
        <dbReference type="SAM" id="MobiDB-lite"/>
    </source>
</evidence>
<accession>A0A841QEB3</accession>
<comment type="caution">
    <text evidence="3">The sequence shown here is derived from an EMBL/GenBank/DDBJ whole genome shotgun (WGS) entry which is preliminary data.</text>
</comment>
<feature type="region of interest" description="Disordered" evidence="2">
    <location>
        <begin position="25"/>
        <end position="45"/>
    </location>
</feature>
<proteinExistence type="predicted"/>
<organism evidence="3 4">
    <name type="scientific">Acetobacter lovaniensis</name>
    <dbReference type="NCBI Taxonomy" id="104100"/>
    <lineage>
        <taxon>Bacteria</taxon>
        <taxon>Pseudomonadati</taxon>
        <taxon>Pseudomonadota</taxon>
        <taxon>Alphaproteobacteria</taxon>
        <taxon>Acetobacterales</taxon>
        <taxon>Acetobacteraceae</taxon>
        <taxon>Acetobacter</taxon>
    </lineage>
</organism>
<gene>
    <name evidence="3" type="ORF">HNR55_001137</name>
</gene>
<evidence type="ECO:0000313" key="4">
    <source>
        <dbReference type="Proteomes" id="UP000578000"/>
    </source>
</evidence>
<feature type="compositionally biased region" description="Low complexity" evidence="2">
    <location>
        <begin position="27"/>
        <end position="45"/>
    </location>
</feature>
<dbReference type="Proteomes" id="UP000578000">
    <property type="component" value="Unassembled WGS sequence"/>
</dbReference>
<keyword evidence="4" id="KW-1185">Reference proteome</keyword>
<feature type="compositionally biased region" description="Polar residues" evidence="2">
    <location>
        <begin position="165"/>
        <end position="216"/>
    </location>
</feature>
<feature type="coiled-coil region" evidence="1">
    <location>
        <begin position="91"/>
        <end position="118"/>
    </location>
</feature>
<protein>
    <submittedName>
        <fullName evidence="3">Uncharacterized protein</fullName>
    </submittedName>
</protein>
<dbReference type="RefSeq" id="WP_166112539.1">
    <property type="nucleotide sequence ID" value="NZ_BAABDB010000034.1"/>
</dbReference>
<name>A0A841QEB3_9PROT</name>
<feature type="region of interest" description="Disordered" evidence="2">
    <location>
        <begin position="235"/>
        <end position="254"/>
    </location>
</feature>
<sequence>MTTLNTAQAANMGFSHTTGSYNAALNTHTTAPSPSADSTSATTADQSSIEKSVQITLSQAGIEFLAHSSSATSAYLASAQEALSRLDQLAKSSHASAKEQAEEQVNSLKAQIHLLMQFKAFMSPRALAQALAQLARQLAAAVAQYTQNGGSNAAIGNALLAAPQGTAQEPSNTQDTSEQNDPTTQTQQSDADAPQSSTTPDSTQAATSSTHVTATRSSEDQDFAQTVRGVAAEIKALLPASRHHQKKTDAPADTDLQATRNALEAVDQMIPLLSGQ</sequence>
<feature type="region of interest" description="Disordered" evidence="2">
    <location>
        <begin position="164"/>
        <end position="222"/>
    </location>
</feature>
<dbReference type="AlphaFoldDB" id="A0A841QEB3"/>
<reference evidence="3 4" key="1">
    <citation type="submission" date="2020-08" db="EMBL/GenBank/DDBJ databases">
        <title>Genomic Encyclopedia of Type Strains, Phase IV (KMG-IV): sequencing the most valuable type-strain genomes for metagenomic binning, comparative biology and taxonomic classification.</title>
        <authorList>
            <person name="Goeker M."/>
        </authorList>
    </citation>
    <scope>NUCLEOTIDE SEQUENCE [LARGE SCALE GENOMIC DNA]</scope>
    <source>
        <strain evidence="3 4">DSM 4491</strain>
    </source>
</reference>